<protein>
    <recommendedName>
        <fullName evidence="2">RWD domain-containing protein</fullName>
    </recommendedName>
</protein>
<comment type="caution">
    <text evidence="3">The sequence shown here is derived from an EMBL/GenBank/DDBJ whole genome shotgun (WGS) entry which is preliminary data.</text>
</comment>
<feature type="region of interest" description="Disordered" evidence="1">
    <location>
        <begin position="233"/>
        <end position="257"/>
    </location>
</feature>
<dbReference type="PANTHER" id="PTHR12292">
    <property type="entry name" value="RWD DOMAIN-CONTAINING PROTEIN"/>
    <property type="match status" value="1"/>
</dbReference>
<dbReference type="Pfam" id="PF05773">
    <property type="entry name" value="RWD"/>
    <property type="match status" value="1"/>
</dbReference>
<dbReference type="InterPro" id="IPR040213">
    <property type="entry name" value="GIR2-like"/>
</dbReference>
<dbReference type="InterPro" id="IPR006575">
    <property type="entry name" value="RWD_dom"/>
</dbReference>
<reference evidence="3 4" key="1">
    <citation type="submission" date="2021-05" db="EMBL/GenBank/DDBJ databases">
        <title>Genome Assembly of Synthetic Allotetraploid Brassica napus Reveals Homoeologous Exchanges between Subgenomes.</title>
        <authorList>
            <person name="Davis J.T."/>
        </authorList>
    </citation>
    <scope>NUCLEOTIDE SEQUENCE [LARGE SCALE GENOMIC DNA]</scope>
    <source>
        <strain evidence="4">cv. Da-Ae</strain>
        <tissue evidence="3">Seedling</tissue>
    </source>
</reference>
<evidence type="ECO:0000313" key="3">
    <source>
        <dbReference type="EMBL" id="KAH0925990.1"/>
    </source>
</evidence>
<feature type="non-terminal residue" evidence="3">
    <location>
        <position position="1"/>
    </location>
</feature>
<proteinExistence type="predicted"/>
<feature type="domain" description="RWD" evidence="2">
    <location>
        <begin position="21"/>
        <end position="157"/>
    </location>
</feature>
<sequence length="279" mass="31821">AIGFLLISIYDDVEYKEEQEMEIEALESILAHDFKEIHSSESGLNTSNPCFQITVTPQVNYFYISFSYYSLRIYISACFLSLGALKFVFAVQLGLVFSHTENYPDEVPLLDVKSIRGIHVSDLTILKEKLEQEAAENLGMAMMYTLVSSAKDWLSEHYGQDDGDDYAEEETAKEDEVIIPHGEPVTLETFVAWRERYEAELALERAKLMPESALTAPKEKKLTGRQWFESGKARGTVVAADQESEEEDDEDIDFQDDDFEDDEEDMLEHYLAEKSDARA</sequence>
<accession>A0ABQ8DBW2</accession>
<evidence type="ECO:0000259" key="2">
    <source>
        <dbReference type="PROSITE" id="PS50908"/>
    </source>
</evidence>
<dbReference type="SUPFAM" id="SSF54495">
    <property type="entry name" value="UBC-like"/>
    <property type="match status" value="1"/>
</dbReference>
<dbReference type="InterPro" id="IPR016135">
    <property type="entry name" value="UBQ-conjugating_enzyme/RWD"/>
</dbReference>
<name>A0ABQ8DBW2_BRANA</name>
<dbReference type="EMBL" id="JAGKQM010000005">
    <property type="protein sequence ID" value="KAH0925990.1"/>
    <property type="molecule type" value="Genomic_DNA"/>
</dbReference>
<keyword evidence="4" id="KW-1185">Reference proteome</keyword>
<dbReference type="Gene3D" id="3.10.110.10">
    <property type="entry name" value="Ubiquitin Conjugating Enzyme"/>
    <property type="match status" value="1"/>
</dbReference>
<gene>
    <name evidence="3" type="ORF">HID58_018246</name>
</gene>
<dbReference type="PROSITE" id="PS50908">
    <property type="entry name" value="RWD"/>
    <property type="match status" value="1"/>
</dbReference>
<evidence type="ECO:0000256" key="1">
    <source>
        <dbReference type="SAM" id="MobiDB-lite"/>
    </source>
</evidence>
<evidence type="ECO:0000313" key="4">
    <source>
        <dbReference type="Proteomes" id="UP000824890"/>
    </source>
</evidence>
<dbReference type="SMART" id="SM00591">
    <property type="entry name" value="RWD"/>
    <property type="match status" value="1"/>
</dbReference>
<organism evidence="3 4">
    <name type="scientific">Brassica napus</name>
    <name type="common">Rape</name>
    <dbReference type="NCBI Taxonomy" id="3708"/>
    <lineage>
        <taxon>Eukaryota</taxon>
        <taxon>Viridiplantae</taxon>
        <taxon>Streptophyta</taxon>
        <taxon>Embryophyta</taxon>
        <taxon>Tracheophyta</taxon>
        <taxon>Spermatophyta</taxon>
        <taxon>Magnoliopsida</taxon>
        <taxon>eudicotyledons</taxon>
        <taxon>Gunneridae</taxon>
        <taxon>Pentapetalae</taxon>
        <taxon>rosids</taxon>
        <taxon>malvids</taxon>
        <taxon>Brassicales</taxon>
        <taxon>Brassicaceae</taxon>
        <taxon>Brassiceae</taxon>
        <taxon>Brassica</taxon>
    </lineage>
</organism>
<dbReference type="CDD" id="cd23823">
    <property type="entry name" value="RWD_GCN2"/>
    <property type="match status" value="1"/>
</dbReference>
<dbReference type="Proteomes" id="UP000824890">
    <property type="component" value="Unassembled WGS sequence"/>
</dbReference>
<feature type="compositionally biased region" description="Acidic residues" evidence="1">
    <location>
        <begin position="242"/>
        <end position="257"/>
    </location>
</feature>